<feature type="region of interest" description="Disordered" evidence="1">
    <location>
        <begin position="1"/>
        <end position="20"/>
    </location>
</feature>
<comment type="caution">
    <text evidence="4">The sequence shown here is derived from an EMBL/GenBank/DDBJ whole genome shotgun (WGS) entry which is preliminary data.</text>
</comment>
<dbReference type="InterPro" id="IPR005021">
    <property type="entry name" value="Terminase_largesu-like"/>
</dbReference>
<dbReference type="InterPro" id="IPR046462">
    <property type="entry name" value="TerL_nuclease"/>
</dbReference>
<dbReference type="OrthoDB" id="3188010at2"/>
<accession>A0A5R9ABV3</accession>
<dbReference type="SUPFAM" id="SSF52540">
    <property type="entry name" value="P-loop containing nucleoside triphosphate hydrolases"/>
    <property type="match status" value="1"/>
</dbReference>
<dbReference type="EMBL" id="VAWA01000008">
    <property type="protein sequence ID" value="TLP75614.1"/>
    <property type="molecule type" value="Genomic_DNA"/>
</dbReference>
<dbReference type="Gene3D" id="3.30.420.240">
    <property type="match status" value="1"/>
</dbReference>
<protein>
    <submittedName>
        <fullName evidence="4">Terminase</fullName>
    </submittedName>
</protein>
<proteinExistence type="predicted"/>
<dbReference type="Gene3D" id="3.40.50.300">
    <property type="entry name" value="P-loop containing nucleotide triphosphate hydrolases"/>
    <property type="match status" value="1"/>
</dbReference>
<dbReference type="PANTHER" id="PTHR41287:SF1">
    <property type="entry name" value="PROTEIN YMFN"/>
    <property type="match status" value="1"/>
</dbReference>
<gene>
    <name evidence="4" type="ORF">FEF27_07595</name>
</gene>
<name>A0A5R9ABV3_9MICC</name>
<reference evidence="4 5" key="1">
    <citation type="submission" date="2019-05" db="EMBL/GenBank/DDBJ databases">
        <title>Nesterenkonia sp. GY239, isolated from the Southern Atlantic Ocean.</title>
        <authorList>
            <person name="Zhang G."/>
        </authorList>
    </citation>
    <scope>NUCLEOTIDE SEQUENCE [LARGE SCALE GENOMIC DNA]</scope>
    <source>
        <strain evidence="4 5">GY239</strain>
    </source>
</reference>
<evidence type="ECO:0000259" key="3">
    <source>
        <dbReference type="Pfam" id="PF20441"/>
    </source>
</evidence>
<sequence length="488" mass="54090">MAAGPKGRRDESPLPWKPRSQGADQFALFCKKYVKTPKGAGARKPFEVRDWQRQLVASLLEDRPKIALWVIARGNGKSTLVAALALHHVIMSGIEGARAVIVAQDERSAGRLLATAARMVELDDELSSRCRVFRDRIEYAPTNSVIVALPGEAHRIEGEDASLAIADELGVMRREAYEALLHSTGKRAESQLLAIGTPSPPSWREASPMLDLVLEGRANDAEDFKLVEFGGDIAHPVDCRHCWAAANPGLGDLVSEDHMRAALPPRSRESEFRRARLAQWVEHDDSSFLPQGLWESANTGELIEDGTEVIVSLDGSYSGDATALLVATVSKTPHVDKVDLWEPPDGQEEYRIPIHEVEDAIRAACRRWKVIEVVCDPFRFARSMQILESEGIPIVEFNQSPSRLTPATRDTLESILAGELTHSGDPDLARHVTNATVIEEARGIRLAKEKRGSKRRIDLAACLIMAHSRATWRASRKKKRRRARSFRA</sequence>
<keyword evidence="5" id="KW-1185">Reference proteome</keyword>
<dbReference type="AlphaFoldDB" id="A0A5R9ABV3"/>
<dbReference type="Pfam" id="PF03354">
    <property type="entry name" value="TerL_ATPase"/>
    <property type="match status" value="1"/>
</dbReference>
<evidence type="ECO:0000313" key="5">
    <source>
        <dbReference type="Proteomes" id="UP000306544"/>
    </source>
</evidence>
<dbReference type="GO" id="GO:0004519">
    <property type="term" value="F:endonuclease activity"/>
    <property type="evidence" value="ECO:0007669"/>
    <property type="project" value="InterPro"/>
</dbReference>
<dbReference type="Pfam" id="PF20441">
    <property type="entry name" value="TerL_nuclease"/>
    <property type="match status" value="1"/>
</dbReference>
<feature type="domain" description="Terminase large subunit-like ATPase" evidence="2">
    <location>
        <begin position="69"/>
        <end position="197"/>
    </location>
</feature>
<organism evidence="4 5">
    <name type="scientific">Nesterenkonia sphaerica</name>
    <dbReference type="NCBI Taxonomy" id="1804988"/>
    <lineage>
        <taxon>Bacteria</taxon>
        <taxon>Bacillati</taxon>
        <taxon>Actinomycetota</taxon>
        <taxon>Actinomycetes</taxon>
        <taxon>Micrococcales</taxon>
        <taxon>Micrococcaceae</taxon>
        <taxon>Nesterenkonia</taxon>
    </lineage>
</organism>
<dbReference type="PANTHER" id="PTHR41287">
    <property type="match status" value="1"/>
</dbReference>
<evidence type="ECO:0000256" key="1">
    <source>
        <dbReference type="SAM" id="MobiDB-lite"/>
    </source>
</evidence>
<evidence type="ECO:0000313" key="4">
    <source>
        <dbReference type="EMBL" id="TLP75614.1"/>
    </source>
</evidence>
<dbReference type="InterPro" id="IPR027417">
    <property type="entry name" value="P-loop_NTPase"/>
</dbReference>
<feature type="domain" description="Terminase large subunit-like endonuclease" evidence="3">
    <location>
        <begin position="354"/>
        <end position="470"/>
    </location>
</feature>
<dbReference type="InterPro" id="IPR046461">
    <property type="entry name" value="TerL_ATPase"/>
</dbReference>
<evidence type="ECO:0000259" key="2">
    <source>
        <dbReference type="Pfam" id="PF03354"/>
    </source>
</evidence>
<dbReference type="Proteomes" id="UP000306544">
    <property type="component" value="Unassembled WGS sequence"/>
</dbReference>